<evidence type="ECO:0000313" key="5">
    <source>
        <dbReference type="EMBL" id="TBW58883.1"/>
    </source>
</evidence>
<organism evidence="5 6">
    <name type="scientific">Marinobacter halodurans</name>
    <dbReference type="NCBI Taxonomy" id="2528979"/>
    <lineage>
        <taxon>Bacteria</taxon>
        <taxon>Pseudomonadati</taxon>
        <taxon>Pseudomonadota</taxon>
        <taxon>Gammaproteobacteria</taxon>
        <taxon>Pseudomonadales</taxon>
        <taxon>Marinobacteraceae</taxon>
        <taxon>Marinobacter</taxon>
    </lineage>
</organism>
<evidence type="ECO:0000259" key="4">
    <source>
        <dbReference type="Pfam" id="PF00497"/>
    </source>
</evidence>
<feature type="domain" description="Solute-binding protein family 3/N-terminal" evidence="4">
    <location>
        <begin position="61"/>
        <end position="257"/>
    </location>
</feature>
<feature type="chain" id="PRO_5046642428" evidence="3">
    <location>
        <begin position="27"/>
        <end position="283"/>
    </location>
</feature>
<name>A0ABY1ZTR0_9GAMM</name>
<feature type="signal peptide" evidence="3">
    <location>
        <begin position="1"/>
        <end position="26"/>
    </location>
</feature>
<dbReference type="RefSeq" id="WP_131478943.1">
    <property type="nucleotide sequence ID" value="NZ_SJDL01000003.1"/>
</dbReference>
<dbReference type="EMBL" id="SJDL01000003">
    <property type="protein sequence ID" value="TBW58883.1"/>
    <property type="molecule type" value="Genomic_DNA"/>
</dbReference>
<comment type="similarity">
    <text evidence="1">Belongs to the bacterial solute-binding protein 3 family.</text>
</comment>
<evidence type="ECO:0000256" key="1">
    <source>
        <dbReference type="ARBA" id="ARBA00010333"/>
    </source>
</evidence>
<protein>
    <submittedName>
        <fullName evidence="5">Transporter substrate-binding domain-containing protein</fullName>
    </submittedName>
</protein>
<gene>
    <name evidence="5" type="ORF">EZI54_03150</name>
</gene>
<accession>A0ABY1ZTR0</accession>
<evidence type="ECO:0000256" key="2">
    <source>
        <dbReference type="ARBA" id="ARBA00022729"/>
    </source>
</evidence>
<dbReference type="SUPFAM" id="SSF53850">
    <property type="entry name" value="Periplasmic binding protein-like II"/>
    <property type="match status" value="1"/>
</dbReference>
<sequence>MSLYRSVCSGVLAFLAATIVPLSACAADADPAGHPAIEIATGDWQPYVDSSLPDFGPMGHVIKLAFARAGYDVKFHVYPWTRNAQFVATGEQDAMMPYYCSAARARKYLCSLPIVDGEQVFFYRRGEDFAWDSMADLHGLTIGATLGYFYGRPFEQAEKSGQITVKRIAEDAGNIRLLAHGRIDLYPQDRAVGYGMIRAVLPRDQWGLITHDPHPLHRKSLHLLFSRKTGRGETLMVHFNTQLKAMRESGELDQLLEPIYEDQRAVHRARSASVGDEDSGAAE</sequence>
<keyword evidence="2 3" id="KW-0732">Signal</keyword>
<keyword evidence="6" id="KW-1185">Reference proteome</keyword>
<reference evidence="5 6" key="1">
    <citation type="submission" date="2019-02" db="EMBL/GenBank/DDBJ databases">
        <title>Marinobacter halodurans sp. nov., a marine bacterium isolated from sea tidal flat.</title>
        <authorList>
            <person name="Yoo Y."/>
            <person name="Lee D.W."/>
            <person name="Kim B.S."/>
            <person name="Kim J.-J."/>
        </authorList>
    </citation>
    <scope>NUCLEOTIDE SEQUENCE [LARGE SCALE GENOMIC DNA]</scope>
    <source>
        <strain evidence="5 6">YJ-S3-2</strain>
    </source>
</reference>
<dbReference type="Proteomes" id="UP000313645">
    <property type="component" value="Unassembled WGS sequence"/>
</dbReference>
<evidence type="ECO:0000256" key="3">
    <source>
        <dbReference type="SAM" id="SignalP"/>
    </source>
</evidence>
<dbReference type="InterPro" id="IPR001638">
    <property type="entry name" value="Solute-binding_3/MltF_N"/>
</dbReference>
<evidence type="ECO:0000313" key="6">
    <source>
        <dbReference type="Proteomes" id="UP000313645"/>
    </source>
</evidence>
<dbReference type="PANTHER" id="PTHR35936">
    <property type="entry name" value="MEMBRANE-BOUND LYTIC MUREIN TRANSGLYCOSYLASE F"/>
    <property type="match status" value="1"/>
</dbReference>
<comment type="caution">
    <text evidence="5">The sequence shown here is derived from an EMBL/GenBank/DDBJ whole genome shotgun (WGS) entry which is preliminary data.</text>
</comment>
<dbReference type="Pfam" id="PF00497">
    <property type="entry name" value="SBP_bac_3"/>
    <property type="match status" value="1"/>
</dbReference>
<dbReference type="PANTHER" id="PTHR35936:SF25">
    <property type="entry name" value="ABC TRANSPORTER SUBSTRATE-BINDING PROTEIN"/>
    <property type="match status" value="1"/>
</dbReference>
<proteinExistence type="inferred from homology"/>
<dbReference type="Gene3D" id="3.40.190.10">
    <property type="entry name" value="Periplasmic binding protein-like II"/>
    <property type="match status" value="2"/>
</dbReference>